<dbReference type="Proteomes" id="UP000237105">
    <property type="component" value="Unassembled WGS sequence"/>
</dbReference>
<keyword evidence="4" id="KW-0804">Transcription</keyword>
<dbReference type="STRING" id="3476.A0A2P5BE55"/>
<dbReference type="GO" id="GO:0003677">
    <property type="term" value="F:DNA binding"/>
    <property type="evidence" value="ECO:0007669"/>
    <property type="project" value="InterPro"/>
</dbReference>
<feature type="compositionally biased region" description="Basic and acidic residues" evidence="6">
    <location>
        <begin position="1"/>
        <end position="21"/>
    </location>
</feature>
<feature type="region of interest" description="Disordered" evidence="6">
    <location>
        <begin position="165"/>
        <end position="187"/>
    </location>
</feature>
<dbReference type="GO" id="GO:0000428">
    <property type="term" value="C:DNA-directed RNA polymerase complex"/>
    <property type="evidence" value="ECO:0007669"/>
    <property type="project" value="UniProtKB-KW"/>
</dbReference>
<evidence type="ECO:0000256" key="1">
    <source>
        <dbReference type="ARBA" id="ARBA00004604"/>
    </source>
</evidence>
<protein>
    <submittedName>
        <fullName evidence="7">RNA polymerase I associated factor, A49-like</fullName>
    </submittedName>
</protein>
<sequence length="444" mass="50631">MDFDADDSKATEDLELARMDLDLSSPPTESKKKKKKKKKKNKDRESSVQATIQVFQEQPEKLPPLVGYFPSGFDPNGHNSDEGEPSSAMAKVFRNKDKPKRLQLVVTPANGSKVDFVGTNYIGEAAAGHQHCNYALGVLDKETQTLKIVPIASNKIFRLEPKVRGLGSPNEESESLAKGESAAQQKADKMNRLNEKFGTNKSRREANKLQVLNREHNPQYERDLDGTIKQIVVNKEDIESSQVHNVRNTPPYNAAATTPQEAYPLDKIIFAGEWDFLEDIYELLQKEAEDKWNAYPTFVSNRIHKLQKIEDEDEKKRLSGIFSYITHLVKFKDQNSMDGASSAKNHKMPRILRQKFESMFNPVSRKLSPEKHNFLISYVLVLSLYADEFRSDLSDIAKDLKISSAALREHYEHLGCKLVQAKKIWYATLPVPLKFPSLRQKRRR</sequence>
<keyword evidence="5" id="KW-0539">Nucleus</keyword>
<dbReference type="PANTHER" id="PTHR14440">
    <property type="entry name" value="DNA-DIRECTED RNA POLYMERASE I SUBUNIT RPA49"/>
    <property type="match status" value="1"/>
</dbReference>
<dbReference type="GO" id="GO:0005730">
    <property type="term" value="C:nucleolus"/>
    <property type="evidence" value="ECO:0007669"/>
    <property type="project" value="UniProtKB-SubCell"/>
</dbReference>
<gene>
    <name evidence="7" type="ORF">PanWU01x14_246980</name>
</gene>
<keyword evidence="8" id="KW-1185">Reference proteome</keyword>
<evidence type="ECO:0000256" key="5">
    <source>
        <dbReference type="ARBA" id="ARBA00023242"/>
    </source>
</evidence>
<comment type="caution">
    <text evidence="7">The sequence shown here is derived from an EMBL/GenBank/DDBJ whole genome shotgun (WGS) entry which is preliminary data.</text>
</comment>
<evidence type="ECO:0000256" key="4">
    <source>
        <dbReference type="ARBA" id="ARBA00023163"/>
    </source>
</evidence>
<dbReference type="InterPro" id="IPR009668">
    <property type="entry name" value="RNA_pol-assoc_fac_A49-like"/>
</dbReference>
<dbReference type="EMBL" id="JXTB01000300">
    <property type="protein sequence ID" value="PON47081.1"/>
    <property type="molecule type" value="Genomic_DNA"/>
</dbReference>
<name>A0A2P5BE55_PARAD</name>
<dbReference type="GO" id="GO:0006351">
    <property type="term" value="P:DNA-templated transcription"/>
    <property type="evidence" value="ECO:0007669"/>
    <property type="project" value="InterPro"/>
</dbReference>
<dbReference type="Pfam" id="PF06870">
    <property type="entry name" value="RNA_pol_I_A49"/>
    <property type="match status" value="1"/>
</dbReference>
<evidence type="ECO:0000256" key="3">
    <source>
        <dbReference type="ARBA" id="ARBA00022478"/>
    </source>
</evidence>
<feature type="region of interest" description="Disordered" evidence="6">
    <location>
        <begin position="1"/>
        <end position="49"/>
    </location>
</feature>
<comment type="similarity">
    <text evidence="2">Belongs to the eukaryotic RPA49/POLR1E RNA polymerase subunit family.</text>
</comment>
<comment type="subcellular location">
    <subcellularLocation>
        <location evidence="1">Nucleus</location>
        <location evidence="1">Nucleolus</location>
    </subcellularLocation>
</comment>
<evidence type="ECO:0000313" key="7">
    <source>
        <dbReference type="EMBL" id="PON47081.1"/>
    </source>
</evidence>
<dbReference type="OrthoDB" id="532500at2759"/>
<evidence type="ECO:0000256" key="2">
    <source>
        <dbReference type="ARBA" id="ARBA00009430"/>
    </source>
</evidence>
<evidence type="ECO:0000256" key="6">
    <source>
        <dbReference type="SAM" id="MobiDB-lite"/>
    </source>
</evidence>
<organism evidence="7 8">
    <name type="scientific">Parasponia andersonii</name>
    <name type="common">Sponia andersonii</name>
    <dbReference type="NCBI Taxonomy" id="3476"/>
    <lineage>
        <taxon>Eukaryota</taxon>
        <taxon>Viridiplantae</taxon>
        <taxon>Streptophyta</taxon>
        <taxon>Embryophyta</taxon>
        <taxon>Tracheophyta</taxon>
        <taxon>Spermatophyta</taxon>
        <taxon>Magnoliopsida</taxon>
        <taxon>eudicotyledons</taxon>
        <taxon>Gunneridae</taxon>
        <taxon>Pentapetalae</taxon>
        <taxon>rosids</taxon>
        <taxon>fabids</taxon>
        <taxon>Rosales</taxon>
        <taxon>Cannabaceae</taxon>
        <taxon>Parasponia</taxon>
    </lineage>
</organism>
<proteinExistence type="inferred from homology"/>
<evidence type="ECO:0000313" key="8">
    <source>
        <dbReference type="Proteomes" id="UP000237105"/>
    </source>
</evidence>
<reference evidence="8" key="1">
    <citation type="submission" date="2016-06" db="EMBL/GenBank/DDBJ databases">
        <title>Parallel loss of symbiosis genes in relatives of nitrogen-fixing non-legume Parasponia.</title>
        <authorList>
            <person name="Van Velzen R."/>
            <person name="Holmer R."/>
            <person name="Bu F."/>
            <person name="Rutten L."/>
            <person name="Van Zeijl A."/>
            <person name="Liu W."/>
            <person name="Santuari L."/>
            <person name="Cao Q."/>
            <person name="Sharma T."/>
            <person name="Shen D."/>
            <person name="Roswanjaya Y."/>
            <person name="Wardhani T."/>
            <person name="Kalhor M.S."/>
            <person name="Jansen J."/>
            <person name="Van den Hoogen J."/>
            <person name="Gungor B."/>
            <person name="Hartog M."/>
            <person name="Hontelez J."/>
            <person name="Verver J."/>
            <person name="Yang W.-C."/>
            <person name="Schijlen E."/>
            <person name="Repin R."/>
            <person name="Schilthuizen M."/>
            <person name="Schranz E."/>
            <person name="Heidstra R."/>
            <person name="Miyata K."/>
            <person name="Fedorova E."/>
            <person name="Kohlen W."/>
            <person name="Bisseling T."/>
            <person name="Smit S."/>
            <person name="Geurts R."/>
        </authorList>
    </citation>
    <scope>NUCLEOTIDE SEQUENCE [LARGE SCALE GENOMIC DNA]</scope>
    <source>
        <strain evidence="8">cv. WU1-14</strain>
    </source>
</reference>
<accession>A0A2P5BE55</accession>
<keyword evidence="3" id="KW-0240">DNA-directed RNA polymerase</keyword>
<feature type="compositionally biased region" description="Basic residues" evidence="6">
    <location>
        <begin position="31"/>
        <end position="41"/>
    </location>
</feature>
<dbReference type="AlphaFoldDB" id="A0A2P5BE55"/>